<dbReference type="Proteomes" id="UP000092993">
    <property type="component" value="Unassembled WGS sequence"/>
</dbReference>
<organism evidence="1 2">
    <name type="scientific">Grifola frondosa</name>
    <name type="common">Maitake</name>
    <name type="synonym">Polyporus frondosus</name>
    <dbReference type="NCBI Taxonomy" id="5627"/>
    <lineage>
        <taxon>Eukaryota</taxon>
        <taxon>Fungi</taxon>
        <taxon>Dikarya</taxon>
        <taxon>Basidiomycota</taxon>
        <taxon>Agaricomycotina</taxon>
        <taxon>Agaricomycetes</taxon>
        <taxon>Polyporales</taxon>
        <taxon>Grifolaceae</taxon>
        <taxon>Grifola</taxon>
    </lineage>
</organism>
<keyword evidence="2" id="KW-1185">Reference proteome</keyword>
<protein>
    <submittedName>
        <fullName evidence="1">Uncharacterized protein</fullName>
    </submittedName>
</protein>
<name>A0A1C7MQJ9_GRIFR</name>
<proteinExistence type="predicted"/>
<accession>A0A1C7MQJ9</accession>
<dbReference type="OMA" id="HHTSSIC"/>
<evidence type="ECO:0000313" key="1">
    <source>
        <dbReference type="EMBL" id="OBZ77224.1"/>
    </source>
</evidence>
<reference evidence="1 2" key="1">
    <citation type="submission" date="2016-03" db="EMBL/GenBank/DDBJ databases">
        <title>Whole genome sequencing of Grifola frondosa 9006-11.</title>
        <authorList>
            <person name="Min B."/>
            <person name="Park H."/>
            <person name="Kim J.-G."/>
            <person name="Cho H."/>
            <person name="Oh Y.-L."/>
            <person name="Kong W.-S."/>
            <person name="Choi I.-G."/>
        </authorList>
    </citation>
    <scope>NUCLEOTIDE SEQUENCE [LARGE SCALE GENOMIC DNA]</scope>
    <source>
        <strain evidence="1 2">9006-11</strain>
    </source>
</reference>
<dbReference type="AlphaFoldDB" id="A0A1C7MQJ9"/>
<dbReference type="OrthoDB" id="2797615at2759"/>
<evidence type="ECO:0000313" key="2">
    <source>
        <dbReference type="Proteomes" id="UP000092993"/>
    </source>
</evidence>
<sequence length="219" mass="24476">MIFPDPLHHTSSICSPIPFQISVSFRGTLPVGISLANIPLQVSISVPQEYAPYVSPVLQAAPIAIESVSMTTPETQKDRDSEDSDDNYITFLPLPSQFNHLRQASWLKLLRDIEDWVLHIAVDRTSSEWTWGSDAFWMAYIAAYPAFPGGLWERWDADIALEGQFIEAWMIKSGHSGARHDSGGCSDTCQGCVGVRAEIWPEFTRLLTVFYGRRAIVSD</sequence>
<dbReference type="EMBL" id="LUGG01000002">
    <property type="protein sequence ID" value="OBZ77224.1"/>
    <property type="molecule type" value="Genomic_DNA"/>
</dbReference>
<gene>
    <name evidence="1" type="ORF">A0H81_02594</name>
</gene>
<comment type="caution">
    <text evidence="1">The sequence shown here is derived from an EMBL/GenBank/DDBJ whole genome shotgun (WGS) entry which is preliminary data.</text>
</comment>